<dbReference type="Proteomes" id="UP000199051">
    <property type="component" value="Unassembled WGS sequence"/>
</dbReference>
<reference evidence="4" key="1">
    <citation type="submission" date="2016-10" db="EMBL/GenBank/DDBJ databases">
        <authorList>
            <person name="Varghese N."/>
            <person name="Submissions S."/>
        </authorList>
    </citation>
    <scope>NUCLEOTIDE SEQUENCE [LARGE SCALE GENOMIC DNA]</scope>
    <source>
        <strain evidence="4">DSM 44260</strain>
    </source>
</reference>
<dbReference type="EMBL" id="FOGI01000006">
    <property type="protein sequence ID" value="SER94693.1"/>
    <property type="molecule type" value="Genomic_DNA"/>
</dbReference>
<name>A0A1H9TDK0_9PSEU</name>
<proteinExistence type="predicted"/>
<accession>A0A1H9TDK0</accession>
<dbReference type="AlphaFoldDB" id="A0A1H9TDK0"/>
<keyword evidence="2" id="KW-0812">Transmembrane</keyword>
<organism evidence="3 4">
    <name type="scientific">Actinokineospora terrae</name>
    <dbReference type="NCBI Taxonomy" id="155974"/>
    <lineage>
        <taxon>Bacteria</taxon>
        <taxon>Bacillati</taxon>
        <taxon>Actinomycetota</taxon>
        <taxon>Actinomycetes</taxon>
        <taxon>Pseudonocardiales</taxon>
        <taxon>Pseudonocardiaceae</taxon>
        <taxon>Actinokineospora</taxon>
    </lineage>
</organism>
<keyword evidence="2" id="KW-1133">Transmembrane helix</keyword>
<evidence type="ECO:0000256" key="1">
    <source>
        <dbReference type="SAM" id="MobiDB-lite"/>
    </source>
</evidence>
<keyword evidence="4" id="KW-1185">Reference proteome</keyword>
<evidence type="ECO:0000313" key="3">
    <source>
        <dbReference type="EMBL" id="SER94693.1"/>
    </source>
</evidence>
<feature type="compositionally biased region" description="Low complexity" evidence="1">
    <location>
        <begin position="61"/>
        <end position="76"/>
    </location>
</feature>
<protein>
    <submittedName>
        <fullName evidence="3">Uncharacterized protein</fullName>
    </submittedName>
</protein>
<feature type="transmembrane region" description="Helical" evidence="2">
    <location>
        <begin position="103"/>
        <end position="123"/>
    </location>
</feature>
<feature type="compositionally biased region" description="Basic and acidic residues" evidence="1">
    <location>
        <begin position="123"/>
        <end position="186"/>
    </location>
</feature>
<feature type="region of interest" description="Disordered" evidence="1">
    <location>
        <begin position="119"/>
        <end position="186"/>
    </location>
</feature>
<keyword evidence="2" id="KW-0472">Membrane</keyword>
<sequence>MTTPQDPDAPRAEVPPTAAQPTERLAYPAEPAHPAPRPTVEQPVPGHAEPDPGAPRPDPAAWPAAEQSTAHAAAPGAPVPPPRSRWRGAGATAGRVAKHRATLVVVALVLGGAIGAGVTALAMRDDRDSRPAVSDARDRGGEVRGGRGGDDRGGDRRGGGRDEDRGGDRGGDRGDGPGRGEGPGRG</sequence>
<evidence type="ECO:0000313" key="4">
    <source>
        <dbReference type="Proteomes" id="UP000199051"/>
    </source>
</evidence>
<gene>
    <name evidence="3" type="ORF">SAMN04487818_106186</name>
</gene>
<evidence type="ECO:0000256" key="2">
    <source>
        <dbReference type="SAM" id="Phobius"/>
    </source>
</evidence>
<feature type="region of interest" description="Disordered" evidence="1">
    <location>
        <begin position="1"/>
        <end position="96"/>
    </location>
</feature>
<dbReference type="RefSeq" id="WP_092778638.1">
    <property type="nucleotide sequence ID" value="NZ_FOGI01000006.1"/>
</dbReference>
<dbReference type="STRING" id="155974.SAMN04487818_106186"/>